<keyword evidence="1" id="KW-0812">Transmembrane</keyword>
<evidence type="ECO:0000313" key="3">
    <source>
        <dbReference type="Proteomes" id="UP000199021"/>
    </source>
</evidence>
<gene>
    <name evidence="2" type="ORF">SAMN05444359_10256</name>
</gene>
<feature type="transmembrane region" description="Helical" evidence="1">
    <location>
        <begin position="99"/>
        <end position="117"/>
    </location>
</feature>
<sequence length="261" mass="28644">MSKEESQKRIDDYLLGRTSHEDRLAFEEDTRQNNELGEQLADTELAMAAIELAEDEAMKARLQSLESKLRQETPTATTTSTPEAKVVNMKARKRSRMSLFGIAAALLLLLAAGWWIMQPGGFDSPGQLAMANFEPYPNIAYQIERSGGAADPEKEAYIAYEAGNFKLASEAFKALPATAVNKFYLGQSLLGEQNFTAAATTFREIVNADAFNLRQESEYYLALALAGQGETDKAIAELKNIVAEAGHPSLKEAKALLEDLQ</sequence>
<dbReference type="SUPFAM" id="SSF48452">
    <property type="entry name" value="TPR-like"/>
    <property type="match status" value="1"/>
</dbReference>
<accession>A0A1H9AFH1</accession>
<dbReference type="InParanoid" id="A0A1H9AFH1"/>
<evidence type="ECO:0000256" key="1">
    <source>
        <dbReference type="SAM" id="Phobius"/>
    </source>
</evidence>
<dbReference type="OrthoDB" id="1492226at2"/>
<keyword evidence="1" id="KW-0472">Membrane</keyword>
<reference evidence="3" key="1">
    <citation type="submission" date="2016-10" db="EMBL/GenBank/DDBJ databases">
        <authorList>
            <person name="Varghese N."/>
            <person name="Submissions S."/>
        </authorList>
    </citation>
    <scope>NUCLEOTIDE SEQUENCE [LARGE SCALE GENOMIC DNA]</scope>
    <source>
        <strain evidence="3">DSM 24740</strain>
    </source>
</reference>
<organism evidence="2 3">
    <name type="scientific">Neolewinella agarilytica</name>
    <dbReference type="NCBI Taxonomy" id="478744"/>
    <lineage>
        <taxon>Bacteria</taxon>
        <taxon>Pseudomonadati</taxon>
        <taxon>Bacteroidota</taxon>
        <taxon>Saprospiria</taxon>
        <taxon>Saprospirales</taxon>
        <taxon>Lewinellaceae</taxon>
        <taxon>Neolewinella</taxon>
    </lineage>
</organism>
<evidence type="ECO:0000313" key="2">
    <source>
        <dbReference type="EMBL" id="SEP74698.1"/>
    </source>
</evidence>
<evidence type="ECO:0008006" key="4">
    <source>
        <dbReference type="Google" id="ProtNLM"/>
    </source>
</evidence>
<dbReference type="AlphaFoldDB" id="A0A1H9AFH1"/>
<dbReference type="InterPro" id="IPR011990">
    <property type="entry name" value="TPR-like_helical_dom_sf"/>
</dbReference>
<protein>
    <recommendedName>
        <fullName evidence="4">Tetratricopeptide repeat-containing protein</fullName>
    </recommendedName>
</protein>
<dbReference type="RefSeq" id="WP_090165252.1">
    <property type="nucleotide sequence ID" value="NZ_FOFB01000002.1"/>
</dbReference>
<name>A0A1H9AFH1_9BACT</name>
<dbReference type="Gene3D" id="1.25.40.10">
    <property type="entry name" value="Tetratricopeptide repeat domain"/>
    <property type="match status" value="1"/>
</dbReference>
<proteinExistence type="predicted"/>
<dbReference type="EMBL" id="FOFB01000002">
    <property type="protein sequence ID" value="SEP74698.1"/>
    <property type="molecule type" value="Genomic_DNA"/>
</dbReference>
<dbReference type="STRING" id="478744.SAMN05444359_10256"/>
<keyword evidence="3" id="KW-1185">Reference proteome</keyword>
<keyword evidence="1" id="KW-1133">Transmembrane helix</keyword>
<dbReference type="Proteomes" id="UP000199021">
    <property type="component" value="Unassembled WGS sequence"/>
</dbReference>